<dbReference type="EMBL" id="DRLI01000292">
    <property type="protein sequence ID" value="HHM02873.1"/>
    <property type="molecule type" value="Genomic_DNA"/>
</dbReference>
<dbReference type="Gene3D" id="3.60.21.10">
    <property type="match status" value="1"/>
</dbReference>
<dbReference type="PANTHER" id="PTHR42850:SF2">
    <property type="entry name" value="BLL5683 PROTEIN"/>
    <property type="match status" value="1"/>
</dbReference>
<sequence>MKRPRHNWEFSVKIAVISDIHGNYQALKAVLREINTLGCDHIICLGDVATIGPQPREVLDTLRALDARFVKGNHDAVLLHPAMKKEYAIAPVLSADIDWCAERLTPEDFSFLESFDDCQRLPLREGEAMLGYHGSPRSIVENIYPEEAGRELRDLFASFPERLLAGGHTHIQMLRNLDGRWLINPGSVGQPFVHPPVQGKPPRLLKHAEWAMVTIRNKNLSVELNRTNYDISRYCKIIEKSSLPVKKWLLEQYT</sequence>
<dbReference type="InterPro" id="IPR029052">
    <property type="entry name" value="Metallo-depent_PP-like"/>
</dbReference>
<evidence type="ECO:0000313" key="3">
    <source>
        <dbReference type="EMBL" id="HHM02873.1"/>
    </source>
</evidence>
<comment type="caution">
    <text evidence="3">The sequence shown here is derived from an EMBL/GenBank/DDBJ whole genome shotgun (WGS) entry which is preliminary data.</text>
</comment>
<evidence type="ECO:0000259" key="2">
    <source>
        <dbReference type="Pfam" id="PF12850"/>
    </source>
</evidence>
<dbReference type="Pfam" id="PF12850">
    <property type="entry name" value="Metallophos_2"/>
    <property type="match status" value="1"/>
</dbReference>
<feature type="domain" description="Calcineurin-like phosphoesterase" evidence="2">
    <location>
        <begin position="13"/>
        <end position="194"/>
    </location>
</feature>
<evidence type="ECO:0000256" key="1">
    <source>
        <dbReference type="ARBA" id="ARBA00008950"/>
    </source>
</evidence>
<accession>A0A7V5VFN2</accession>
<protein>
    <submittedName>
        <fullName evidence="3">Metallophosphoesterase</fullName>
    </submittedName>
</protein>
<dbReference type="InterPro" id="IPR050126">
    <property type="entry name" value="Ap4A_hydrolase"/>
</dbReference>
<dbReference type="AlphaFoldDB" id="A0A7V5VFN2"/>
<reference evidence="3" key="1">
    <citation type="journal article" date="2020" name="mSystems">
        <title>Genome- and Community-Level Interaction Insights into Carbon Utilization and Element Cycling Functions of Hydrothermarchaeota in Hydrothermal Sediment.</title>
        <authorList>
            <person name="Zhou Z."/>
            <person name="Liu Y."/>
            <person name="Xu W."/>
            <person name="Pan J."/>
            <person name="Luo Z.H."/>
            <person name="Li M."/>
        </authorList>
    </citation>
    <scope>NUCLEOTIDE SEQUENCE [LARGE SCALE GENOMIC DNA]</scope>
    <source>
        <strain evidence="3">HyVt-460</strain>
    </source>
</reference>
<dbReference type="Proteomes" id="UP000885771">
    <property type="component" value="Unassembled WGS sequence"/>
</dbReference>
<dbReference type="InterPro" id="IPR024654">
    <property type="entry name" value="Calcineurin-like_PHP_lpxH"/>
</dbReference>
<dbReference type="GO" id="GO:0016791">
    <property type="term" value="F:phosphatase activity"/>
    <property type="evidence" value="ECO:0007669"/>
    <property type="project" value="TreeGrafter"/>
</dbReference>
<proteinExistence type="inferred from homology"/>
<dbReference type="PIRSF" id="PIRSF000883">
    <property type="entry name" value="Pesterase_MJ0912"/>
    <property type="match status" value="1"/>
</dbReference>
<comment type="similarity">
    <text evidence="1">Belongs to the metallophosphoesterase superfamily. YfcE family.</text>
</comment>
<dbReference type="InterPro" id="IPR011152">
    <property type="entry name" value="Pesterase_MJ0912"/>
</dbReference>
<dbReference type="SUPFAM" id="SSF56300">
    <property type="entry name" value="Metallo-dependent phosphatases"/>
    <property type="match status" value="1"/>
</dbReference>
<organism evidence="3">
    <name type="scientific">Caldithrix abyssi</name>
    <dbReference type="NCBI Taxonomy" id="187145"/>
    <lineage>
        <taxon>Bacteria</taxon>
        <taxon>Pseudomonadati</taxon>
        <taxon>Calditrichota</taxon>
        <taxon>Calditrichia</taxon>
        <taxon>Calditrichales</taxon>
        <taxon>Calditrichaceae</taxon>
        <taxon>Caldithrix</taxon>
    </lineage>
</organism>
<gene>
    <name evidence="3" type="ORF">ENJ15_07640</name>
</gene>
<dbReference type="GO" id="GO:0005737">
    <property type="term" value="C:cytoplasm"/>
    <property type="evidence" value="ECO:0007669"/>
    <property type="project" value="TreeGrafter"/>
</dbReference>
<name>A0A7V5VFN2_CALAY</name>
<dbReference type="PANTHER" id="PTHR42850">
    <property type="entry name" value="METALLOPHOSPHOESTERASE"/>
    <property type="match status" value="1"/>
</dbReference>